<dbReference type="EMBL" id="JANLCJ010000001">
    <property type="protein sequence ID" value="MCS5732231.1"/>
    <property type="molecule type" value="Genomic_DNA"/>
</dbReference>
<feature type="compositionally biased region" description="Basic and acidic residues" evidence="1">
    <location>
        <begin position="32"/>
        <end position="46"/>
    </location>
</feature>
<evidence type="ECO:0000313" key="2">
    <source>
        <dbReference type="EMBL" id="MCS5732231.1"/>
    </source>
</evidence>
<accession>A0ABT2GW93</accession>
<reference evidence="2" key="1">
    <citation type="submission" date="2022-08" db="EMBL/GenBank/DDBJ databases">
        <authorList>
            <person name="Deng Y."/>
            <person name="Han X.-F."/>
            <person name="Zhang Y.-Q."/>
        </authorList>
    </citation>
    <scope>NUCLEOTIDE SEQUENCE</scope>
    <source>
        <strain evidence="2">CPCC 203386</strain>
    </source>
</reference>
<dbReference type="RefSeq" id="WP_259536758.1">
    <property type="nucleotide sequence ID" value="NZ_JANLCJ010000001.1"/>
</dbReference>
<protein>
    <submittedName>
        <fullName evidence="2">Uncharacterized protein</fullName>
    </submittedName>
</protein>
<keyword evidence="3" id="KW-1185">Reference proteome</keyword>
<comment type="caution">
    <text evidence="2">The sequence shown here is derived from an EMBL/GenBank/DDBJ whole genome shotgun (WGS) entry which is preliminary data.</text>
</comment>
<evidence type="ECO:0000313" key="3">
    <source>
        <dbReference type="Proteomes" id="UP001165586"/>
    </source>
</evidence>
<organism evidence="2 3">
    <name type="scientific">Herbiconiux daphne</name>
    <dbReference type="NCBI Taxonomy" id="2970914"/>
    <lineage>
        <taxon>Bacteria</taxon>
        <taxon>Bacillati</taxon>
        <taxon>Actinomycetota</taxon>
        <taxon>Actinomycetes</taxon>
        <taxon>Micrococcales</taxon>
        <taxon>Microbacteriaceae</taxon>
        <taxon>Herbiconiux</taxon>
    </lineage>
</organism>
<feature type="region of interest" description="Disordered" evidence="1">
    <location>
        <begin position="1"/>
        <end position="93"/>
    </location>
</feature>
<feature type="compositionally biased region" description="Basic and acidic residues" evidence="1">
    <location>
        <begin position="84"/>
        <end position="93"/>
    </location>
</feature>
<gene>
    <name evidence="2" type="ORF">N1032_00545</name>
</gene>
<proteinExistence type="predicted"/>
<sequence length="93" mass="10126">MQGAVKQNGRDEQPRHRAATPSEHALSGEVRVAGEVRMADEGDVRPAARRLARGGARRERERARRGASARGGGRADWSGGSRRAIRDEQEAAR</sequence>
<name>A0ABT2GW93_9MICO</name>
<dbReference type="Proteomes" id="UP001165586">
    <property type="component" value="Unassembled WGS sequence"/>
</dbReference>
<evidence type="ECO:0000256" key="1">
    <source>
        <dbReference type="SAM" id="MobiDB-lite"/>
    </source>
</evidence>